<dbReference type="PANTHER" id="PTHR30558">
    <property type="entry name" value="EXBD MEMBRANE COMPONENT OF PMF-DRIVEN MACROMOLECULE IMPORT SYSTEM"/>
    <property type="match status" value="1"/>
</dbReference>
<evidence type="ECO:0000256" key="4">
    <source>
        <dbReference type="ARBA" id="ARBA00022692"/>
    </source>
</evidence>
<dbReference type="PANTHER" id="PTHR30558:SF3">
    <property type="entry name" value="BIOPOLYMER TRANSPORT PROTEIN EXBD-RELATED"/>
    <property type="match status" value="1"/>
</dbReference>
<feature type="region of interest" description="Disordered" evidence="8">
    <location>
        <begin position="201"/>
        <end position="221"/>
    </location>
</feature>
<evidence type="ECO:0000256" key="6">
    <source>
        <dbReference type="ARBA" id="ARBA00023136"/>
    </source>
</evidence>
<keyword evidence="7" id="KW-0813">Transport</keyword>
<evidence type="ECO:0000256" key="3">
    <source>
        <dbReference type="ARBA" id="ARBA00022475"/>
    </source>
</evidence>
<dbReference type="GO" id="GO:0022857">
    <property type="term" value="F:transmembrane transporter activity"/>
    <property type="evidence" value="ECO:0007669"/>
    <property type="project" value="InterPro"/>
</dbReference>
<keyword evidence="5 9" id="KW-1133">Transmembrane helix</keyword>
<dbReference type="Proteomes" id="UP000426027">
    <property type="component" value="Chromosome"/>
</dbReference>
<evidence type="ECO:0000256" key="2">
    <source>
        <dbReference type="ARBA" id="ARBA00005811"/>
    </source>
</evidence>
<keyword evidence="6 9" id="KW-0472">Membrane</keyword>
<dbReference type="GO" id="GO:0005886">
    <property type="term" value="C:plasma membrane"/>
    <property type="evidence" value="ECO:0007669"/>
    <property type="project" value="UniProtKB-SubCell"/>
</dbReference>
<reference evidence="10 11" key="1">
    <citation type="submission" date="2019-11" db="EMBL/GenBank/DDBJ databases">
        <authorList>
            <person name="Im W.T."/>
        </authorList>
    </citation>
    <scope>NUCLEOTIDE SEQUENCE [LARGE SCALE GENOMIC DNA]</scope>
    <source>
        <strain evidence="10 11">SB-02</strain>
    </source>
</reference>
<evidence type="ECO:0000256" key="9">
    <source>
        <dbReference type="SAM" id="Phobius"/>
    </source>
</evidence>
<evidence type="ECO:0000256" key="7">
    <source>
        <dbReference type="RuleBase" id="RU003879"/>
    </source>
</evidence>
<dbReference type="GO" id="GO:0015031">
    <property type="term" value="P:protein transport"/>
    <property type="evidence" value="ECO:0007669"/>
    <property type="project" value="UniProtKB-KW"/>
</dbReference>
<evidence type="ECO:0000256" key="5">
    <source>
        <dbReference type="ARBA" id="ARBA00022989"/>
    </source>
</evidence>
<dbReference type="KEGG" id="fls:GLV81_03935"/>
<comment type="subcellular location">
    <subcellularLocation>
        <location evidence="1">Cell membrane</location>
        <topology evidence="1">Single-pass membrane protein</topology>
    </subcellularLocation>
    <subcellularLocation>
        <location evidence="7">Cell membrane</location>
        <topology evidence="7">Single-pass type II membrane protein</topology>
    </subcellularLocation>
</comment>
<organism evidence="10 11">
    <name type="scientific">Phnomibacter ginsenosidimutans</name>
    <dbReference type="NCBI Taxonomy" id="2676868"/>
    <lineage>
        <taxon>Bacteria</taxon>
        <taxon>Pseudomonadati</taxon>
        <taxon>Bacteroidota</taxon>
        <taxon>Chitinophagia</taxon>
        <taxon>Chitinophagales</taxon>
        <taxon>Chitinophagaceae</taxon>
        <taxon>Phnomibacter</taxon>
    </lineage>
</organism>
<protein>
    <recommendedName>
        <fullName evidence="12">Biopolymer transporter ExbD</fullName>
    </recommendedName>
</protein>
<dbReference type="AlphaFoldDB" id="A0A6I6GG93"/>
<comment type="similarity">
    <text evidence="2 7">Belongs to the ExbD/TolR family.</text>
</comment>
<accession>A0A6I6GG93</accession>
<evidence type="ECO:0000256" key="1">
    <source>
        <dbReference type="ARBA" id="ARBA00004162"/>
    </source>
</evidence>
<keyword evidence="4 7" id="KW-0812">Transmembrane</keyword>
<proteinExistence type="inferred from homology"/>
<sequence length="221" mass="24282">MGRPKIARKSTWVDMTAFVDVAFLLLSFFILTTKFKPPEAVSVVTPNSVSSKAAEELDQCLVTLSPDGKVYLSYSEEERKIQVVDDLNKRLNLQLTPDEVKKAGKAEFFATPLSQLKSFLNLPKEEMAKGSSMPGIPCKDSTSNELTEWIASTTTVFLGEKLNLMVKGDKDATYPVFKNVIDAFKKSDQLKFKIITNQEPLPLNSPAAETAAKKAKGGAAE</sequence>
<feature type="transmembrane region" description="Helical" evidence="9">
    <location>
        <begin position="12"/>
        <end position="31"/>
    </location>
</feature>
<dbReference type="InterPro" id="IPR003400">
    <property type="entry name" value="ExbD"/>
</dbReference>
<keyword evidence="7" id="KW-0653">Protein transport</keyword>
<keyword evidence="3" id="KW-1003">Cell membrane</keyword>
<dbReference type="Pfam" id="PF02472">
    <property type="entry name" value="ExbD"/>
    <property type="match status" value="1"/>
</dbReference>
<gene>
    <name evidence="10" type="ORF">GLV81_03935</name>
</gene>
<evidence type="ECO:0000313" key="10">
    <source>
        <dbReference type="EMBL" id="QGW27365.1"/>
    </source>
</evidence>
<evidence type="ECO:0008006" key="12">
    <source>
        <dbReference type="Google" id="ProtNLM"/>
    </source>
</evidence>
<evidence type="ECO:0000313" key="11">
    <source>
        <dbReference type="Proteomes" id="UP000426027"/>
    </source>
</evidence>
<evidence type="ECO:0000256" key="8">
    <source>
        <dbReference type="SAM" id="MobiDB-lite"/>
    </source>
</evidence>
<dbReference type="EMBL" id="CP046566">
    <property type="protein sequence ID" value="QGW27365.1"/>
    <property type="molecule type" value="Genomic_DNA"/>
</dbReference>
<name>A0A6I6GG93_9BACT</name>
<keyword evidence="11" id="KW-1185">Reference proteome</keyword>